<comment type="caution">
    <text evidence="2">The sequence shown here is derived from an EMBL/GenBank/DDBJ whole genome shotgun (WGS) entry which is preliminary data.</text>
</comment>
<dbReference type="AlphaFoldDB" id="A0A9X1MFQ2"/>
<accession>A0A9X1MFQ2</accession>
<organism evidence="2 3">
    <name type="scientific">Arthrobacter caoxuetaonis</name>
    <dbReference type="NCBI Taxonomy" id="2886935"/>
    <lineage>
        <taxon>Bacteria</taxon>
        <taxon>Bacillati</taxon>
        <taxon>Actinomycetota</taxon>
        <taxon>Actinomycetes</taxon>
        <taxon>Micrococcales</taxon>
        <taxon>Micrococcaceae</taxon>
        <taxon>Arthrobacter</taxon>
    </lineage>
</organism>
<proteinExistence type="predicted"/>
<feature type="region of interest" description="Disordered" evidence="1">
    <location>
        <begin position="263"/>
        <end position="285"/>
    </location>
</feature>
<feature type="region of interest" description="Disordered" evidence="1">
    <location>
        <begin position="152"/>
        <end position="185"/>
    </location>
</feature>
<dbReference type="Proteomes" id="UP001139158">
    <property type="component" value="Unassembled WGS sequence"/>
</dbReference>
<dbReference type="EMBL" id="JAJFZV010000018">
    <property type="protein sequence ID" value="MCC3299244.1"/>
    <property type="molecule type" value="Genomic_DNA"/>
</dbReference>
<evidence type="ECO:0000313" key="3">
    <source>
        <dbReference type="Proteomes" id="UP001139158"/>
    </source>
</evidence>
<gene>
    <name evidence="2" type="ORF">LJ757_15750</name>
</gene>
<evidence type="ECO:0000313" key="2">
    <source>
        <dbReference type="EMBL" id="MCC3299244.1"/>
    </source>
</evidence>
<name>A0A9X1MFQ2_9MICC</name>
<protein>
    <submittedName>
        <fullName evidence="2">Uncharacterized protein</fullName>
    </submittedName>
</protein>
<dbReference type="RefSeq" id="WP_227897232.1">
    <property type="nucleotide sequence ID" value="NZ_CP099467.1"/>
</dbReference>
<reference evidence="2" key="1">
    <citation type="submission" date="2021-10" db="EMBL/GenBank/DDBJ databases">
        <title>Novel species in genus Arthrobacter.</title>
        <authorList>
            <person name="Liu Y."/>
        </authorList>
    </citation>
    <scope>NUCLEOTIDE SEQUENCE</scope>
    <source>
        <strain evidence="2">Zg-Y453</strain>
    </source>
</reference>
<sequence>MAETPPAPMPGECTRALRTAYRALAAANDPADPWANRRFASVIHAATSAGWSRRTTASELGISRDRVLKIAQYEPSLECELPRYKRGEPFPPQAVDTFRRIERDVLTRRREARARMSALVQAAHSAGWPFHVLGSIVGATGEWIRQLHDTEDPSSLATVPDFPEYRRPLKGKPGPRPRGTLSGEERTRMRALAVKARAAGKEPAVTGDALPQEAERILEARRASEELSAMIISAKDRRVRWEELDEACGYRTGGARARAVRHGYGKLPPSMTGYASARKARETPA</sequence>
<evidence type="ECO:0000256" key="1">
    <source>
        <dbReference type="SAM" id="MobiDB-lite"/>
    </source>
</evidence>
<keyword evidence="3" id="KW-1185">Reference proteome</keyword>